<gene>
    <name evidence="2" type="ORF">GRF29_213g963860</name>
</gene>
<name>A0AAN6RDF4_9PLEO</name>
<reference evidence="2 3" key="1">
    <citation type="submission" date="2021-02" db="EMBL/GenBank/DDBJ databases">
        <title>Genome assembly of Pseudopithomyces chartarum.</title>
        <authorList>
            <person name="Jauregui R."/>
            <person name="Singh J."/>
            <person name="Voisey C."/>
        </authorList>
    </citation>
    <scope>NUCLEOTIDE SEQUENCE [LARGE SCALE GENOMIC DNA]</scope>
    <source>
        <strain evidence="2 3">AGR01</strain>
    </source>
</reference>
<protein>
    <submittedName>
        <fullName evidence="2">Uncharacterized protein</fullName>
    </submittedName>
</protein>
<evidence type="ECO:0000256" key="1">
    <source>
        <dbReference type="SAM" id="MobiDB-lite"/>
    </source>
</evidence>
<comment type="caution">
    <text evidence="2">The sequence shown here is derived from an EMBL/GenBank/DDBJ whole genome shotgun (WGS) entry which is preliminary data.</text>
</comment>
<proteinExistence type="predicted"/>
<dbReference type="Proteomes" id="UP001280581">
    <property type="component" value="Unassembled WGS sequence"/>
</dbReference>
<keyword evidence="3" id="KW-1185">Reference proteome</keyword>
<feature type="compositionally biased region" description="Polar residues" evidence="1">
    <location>
        <begin position="207"/>
        <end position="227"/>
    </location>
</feature>
<feature type="compositionally biased region" description="Polar residues" evidence="1">
    <location>
        <begin position="471"/>
        <end position="490"/>
    </location>
</feature>
<feature type="region of interest" description="Disordered" evidence="1">
    <location>
        <begin position="135"/>
        <end position="154"/>
    </location>
</feature>
<sequence length="520" mass="59430">MAPNDDGNDPRRGRDRNRDDDRNDETNPFIQFRRFADSHVSSLLNTVLTLPATIANFQNVHTAHEQCLFGRADRTECEELREQEQKINKLLGECRDMYRAGDVDGVLSKGGDLLMLNHSADQLRKRIVDAGTGASTVSEQGASNSGGYSESNSTNRLVEKVANAKGQEWGWSWDWGFPRPFDAEEYQANRHERCRRWRRRHEEANFASKQSEDYGNTTGPEPTPRSFSTEGEHLMDIMKDILVPMFNDLARDDESMARNRAEESIFPKFWLQERDRWAQHHEQHSESAGQRFREIADDIERADGIVPRDAYEDLLRVQKGLPLMSAEKLGQSDHLPLSKWASRFWDNQHSSSSGYTQPRRCANAVAWEGEETSEEPSYEYGHDHEDQHDEPPSPKSKQGGWSSDMPETELEAYERFLHPAPSQAEFGRTEESNSVLSTLTTTERTVGPDGTVTTKVMLKKRFADGREESSETVQTHRGQNDLTQHSNSPSKLLEAWNQHEAQERPSNSNESKKSGWFWSN</sequence>
<evidence type="ECO:0000313" key="3">
    <source>
        <dbReference type="Proteomes" id="UP001280581"/>
    </source>
</evidence>
<feature type="region of interest" description="Disordered" evidence="1">
    <location>
        <begin position="205"/>
        <end position="227"/>
    </location>
</feature>
<feature type="compositionally biased region" description="Basic and acidic residues" evidence="1">
    <location>
        <begin position="8"/>
        <end position="25"/>
    </location>
</feature>
<organism evidence="2 3">
    <name type="scientific">Pseudopithomyces chartarum</name>
    <dbReference type="NCBI Taxonomy" id="1892770"/>
    <lineage>
        <taxon>Eukaryota</taxon>
        <taxon>Fungi</taxon>
        <taxon>Dikarya</taxon>
        <taxon>Ascomycota</taxon>
        <taxon>Pezizomycotina</taxon>
        <taxon>Dothideomycetes</taxon>
        <taxon>Pleosporomycetidae</taxon>
        <taxon>Pleosporales</taxon>
        <taxon>Massarineae</taxon>
        <taxon>Didymosphaeriaceae</taxon>
        <taxon>Pseudopithomyces</taxon>
    </lineage>
</organism>
<feature type="region of interest" description="Disordered" evidence="1">
    <location>
        <begin position="1"/>
        <end position="26"/>
    </location>
</feature>
<dbReference type="EMBL" id="WVTA01000017">
    <property type="protein sequence ID" value="KAK3201065.1"/>
    <property type="molecule type" value="Genomic_DNA"/>
</dbReference>
<feature type="compositionally biased region" description="Polar residues" evidence="1">
    <location>
        <begin position="432"/>
        <end position="444"/>
    </location>
</feature>
<feature type="region of interest" description="Disordered" evidence="1">
    <location>
        <begin position="418"/>
        <end position="520"/>
    </location>
</feature>
<dbReference type="AlphaFoldDB" id="A0AAN6RDF4"/>
<accession>A0AAN6RDF4</accession>
<feature type="compositionally biased region" description="Acidic residues" evidence="1">
    <location>
        <begin position="368"/>
        <end position="377"/>
    </location>
</feature>
<feature type="compositionally biased region" description="Basic and acidic residues" evidence="1">
    <location>
        <begin position="380"/>
        <end position="392"/>
    </location>
</feature>
<feature type="region of interest" description="Disordered" evidence="1">
    <location>
        <begin position="365"/>
        <end position="405"/>
    </location>
</feature>
<evidence type="ECO:0000313" key="2">
    <source>
        <dbReference type="EMBL" id="KAK3201065.1"/>
    </source>
</evidence>